<reference evidence="1" key="1">
    <citation type="submission" date="2019-08" db="EMBL/GenBank/DDBJ databases">
        <authorList>
            <person name="Kucharzyk K."/>
            <person name="Murdoch R.W."/>
            <person name="Higgins S."/>
            <person name="Loffler F."/>
        </authorList>
    </citation>
    <scope>NUCLEOTIDE SEQUENCE</scope>
</reference>
<organism evidence="1">
    <name type="scientific">bioreactor metagenome</name>
    <dbReference type="NCBI Taxonomy" id="1076179"/>
    <lineage>
        <taxon>unclassified sequences</taxon>
        <taxon>metagenomes</taxon>
        <taxon>ecological metagenomes</taxon>
    </lineage>
</organism>
<gene>
    <name evidence="1" type="ORF">SDC9_202871</name>
</gene>
<proteinExistence type="predicted"/>
<protein>
    <submittedName>
        <fullName evidence="1">Uncharacterized protein</fullName>
    </submittedName>
</protein>
<sequence length="96" mass="10556">MPFSPFAQSKNGREGRFGFAGLCAALTSALLFVTLLAVPAAAQTFPQLTGRVVDQAGLLAEVQRWQDNAHLEWSEDDFADVAHYLNLHHYHFPAAD</sequence>
<evidence type="ECO:0000313" key="1">
    <source>
        <dbReference type="EMBL" id="MPN55192.1"/>
    </source>
</evidence>
<name>A0A645IWE0_9ZZZZ</name>
<comment type="caution">
    <text evidence="1">The sequence shown here is derived from an EMBL/GenBank/DDBJ whole genome shotgun (WGS) entry which is preliminary data.</text>
</comment>
<accession>A0A645IWE0</accession>
<dbReference type="EMBL" id="VSSQ01124148">
    <property type="protein sequence ID" value="MPN55192.1"/>
    <property type="molecule type" value="Genomic_DNA"/>
</dbReference>
<dbReference type="AlphaFoldDB" id="A0A645IWE0"/>